<name>A0AAQ3T892_PASNO</name>
<dbReference type="AlphaFoldDB" id="A0AAQ3T892"/>
<reference evidence="1 2" key="1">
    <citation type="submission" date="2024-02" db="EMBL/GenBank/DDBJ databases">
        <title>High-quality chromosome-scale genome assembly of Pensacola bahiagrass (Paspalum notatum Flugge var. saurae).</title>
        <authorList>
            <person name="Vega J.M."/>
            <person name="Podio M."/>
            <person name="Orjuela J."/>
            <person name="Siena L.A."/>
            <person name="Pessino S.C."/>
            <person name="Combes M.C."/>
            <person name="Mariac C."/>
            <person name="Albertini E."/>
            <person name="Pupilli F."/>
            <person name="Ortiz J.P.A."/>
            <person name="Leblanc O."/>
        </authorList>
    </citation>
    <scope>NUCLEOTIDE SEQUENCE [LARGE SCALE GENOMIC DNA]</scope>
    <source>
        <strain evidence="1">R1</strain>
        <tissue evidence="1">Leaf</tissue>
    </source>
</reference>
<sequence length="102" mass="10882">MSMRGRRSRGSRFLAPEIPFRDGWPVPVVPLRGARLGLLPVGCLGCVCLPVSTRPGPGQGDEAIGPSLYLARFLSSCRTPFIVGLHARRTSALVALLVLETG</sequence>
<keyword evidence="2" id="KW-1185">Reference proteome</keyword>
<dbReference type="Proteomes" id="UP001341281">
    <property type="component" value="Chromosome 04"/>
</dbReference>
<evidence type="ECO:0000313" key="1">
    <source>
        <dbReference type="EMBL" id="WVZ68175.1"/>
    </source>
</evidence>
<proteinExistence type="predicted"/>
<accession>A0AAQ3T892</accession>
<dbReference type="EMBL" id="CP144748">
    <property type="protein sequence ID" value="WVZ68175.1"/>
    <property type="molecule type" value="Genomic_DNA"/>
</dbReference>
<evidence type="ECO:0000313" key="2">
    <source>
        <dbReference type="Proteomes" id="UP001341281"/>
    </source>
</evidence>
<organism evidence="1 2">
    <name type="scientific">Paspalum notatum var. saurae</name>
    <dbReference type="NCBI Taxonomy" id="547442"/>
    <lineage>
        <taxon>Eukaryota</taxon>
        <taxon>Viridiplantae</taxon>
        <taxon>Streptophyta</taxon>
        <taxon>Embryophyta</taxon>
        <taxon>Tracheophyta</taxon>
        <taxon>Spermatophyta</taxon>
        <taxon>Magnoliopsida</taxon>
        <taxon>Liliopsida</taxon>
        <taxon>Poales</taxon>
        <taxon>Poaceae</taxon>
        <taxon>PACMAD clade</taxon>
        <taxon>Panicoideae</taxon>
        <taxon>Andropogonodae</taxon>
        <taxon>Paspaleae</taxon>
        <taxon>Paspalinae</taxon>
        <taxon>Paspalum</taxon>
    </lineage>
</organism>
<gene>
    <name evidence="1" type="ORF">U9M48_017148</name>
</gene>
<protein>
    <submittedName>
        <fullName evidence="1">Uncharacterized protein</fullName>
    </submittedName>
</protein>